<dbReference type="PANTHER" id="PTHR43201:SF5">
    <property type="entry name" value="MEDIUM-CHAIN ACYL-COA LIGASE ACSF2, MITOCHONDRIAL"/>
    <property type="match status" value="1"/>
</dbReference>
<proteinExistence type="inferred from homology"/>
<dbReference type="InterPro" id="IPR042099">
    <property type="entry name" value="ANL_N_sf"/>
</dbReference>
<dbReference type="InterPro" id="IPR025110">
    <property type="entry name" value="AMP-bd_C"/>
</dbReference>
<comment type="similarity">
    <text evidence="1">Belongs to the ATP-dependent AMP-binding enzyme family.</text>
</comment>
<feature type="domain" description="AMP-binding enzyme C-terminal" evidence="4">
    <location>
        <begin position="416"/>
        <end position="490"/>
    </location>
</feature>
<dbReference type="RefSeq" id="WP_114483297.1">
    <property type="nucleotide sequence ID" value="NZ_QPJU01000005.1"/>
</dbReference>
<organism evidence="5 6">
    <name type="scientific">Extensimonas vulgaris</name>
    <dbReference type="NCBI Taxonomy" id="1031594"/>
    <lineage>
        <taxon>Bacteria</taxon>
        <taxon>Pseudomonadati</taxon>
        <taxon>Pseudomonadota</taxon>
        <taxon>Betaproteobacteria</taxon>
        <taxon>Burkholderiales</taxon>
        <taxon>Comamonadaceae</taxon>
        <taxon>Extensimonas</taxon>
    </lineage>
</organism>
<protein>
    <submittedName>
        <fullName evidence="5">Long-chain acyl-CoA synthetase</fullName>
    </submittedName>
</protein>
<dbReference type="Gene3D" id="3.30.300.30">
    <property type="match status" value="1"/>
</dbReference>
<dbReference type="InterPro" id="IPR000873">
    <property type="entry name" value="AMP-dep_synth/lig_dom"/>
</dbReference>
<dbReference type="InterPro" id="IPR045851">
    <property type="entry name" value="AMP-bd_C_sf"/>
</dbReference>
<sequence length="504" mass="53300">MDIRSFGLHDAIARNALVHGARTALVFEGQLTTHAEYAARVAQLAAGLAAAGVGRGDRVAILAQNCPEYLDLFGAVASLGAILVPINWRLSAEEVAYIVGDVAPKLLVAADEFKSLLPARLEGVTCYGFGGQQAPWRTLESLYAGDAGAPKELAAAVSDDAGVVIIHTAAVGGRPRGALLSHRGLMLAAMQTQLAWGLTPKDVNLGVLPLFHVAAIGFWLATQLAGGSTLLLTRFDPAALVRHIDADGGSLIGTFPPMLGALLDAAAAQGSALAHLRIVSGIDAPETLQRLRTVCPHTRFWSAYGQTETSGWVSMAPFDECPGSAGRPAGLNRVAIVDDLDQEVPLGETGEIVVRGPLVFQGYWRLDEDNAFTFRNGWHHTGDMGRLDAEGYLWYSGRSPAKELIKPGGENVYPAEVERTLLEHPAIAEAVVIGVPDAQWGEAIKAVCVLQPGQSVAAEALIEFVGTRIARYKKPKHVVFVPQLPKDASGRIDRAAVKAAHGGL</sequence>
<dbReference type="PANTHER" id="PTHR43201">
    <property type="entry name" value="ACYL-COA SYNTHETASE"/>
    <property type="match status" value="1"/>
</dbReference>
<accession>A0A369AJ77</accession>
<dbReference type="SUPFAM" id="SSF56801">
    <property type="entry name" value="Acetyl-CoA synthetase-like"/>
    <property type="match status" value="1"/>
</dbReference>
<dbReference type="Gene3D" id="3.40.50.12780">
    <property type="entry name" value="N-terminal domain of ligase-like"/>
    <property type="match status" value="1"/>
</dbReference>
<evidence type="ECO:0000256" key="1">
    <source>
        <dbReference type="ARBA" id="ARBA00006432"/>
    </source>
</evidence>
<evidence type="ECO:0000313" key="5">
    <source>
        <dbReference type="EMBL" id="RCX09420.1"/>
    </source>
</evidence>
<dbReference type="CDD" id="cd17637">
    <property type="entry name" value="ACLS-CaiC"/>
    <property type="match status" value="1"/>
</dbReference>
<gene>
    <name evidence="5" type="ORF">DFR45_10549</name>
</gene>
<feature type="domain" description="AMP-dependent synthetase/ligase" evidence="3">
    <location>
        <begin position="14"/>
        <end position="364"/>
    </location>
</feature>
<dbReference type="Pfam" id="PF13193">
    <property type="entry name" value="AMP-binding_C"/>
    <property type="match status" value="1"/>
</dbReference>
<evidence type="ECO:0000256" key="2">
    <source>
        <dbReference type="ARBA" id="ARBA00022598"/>
    </source>
</evidence>
<evidence type="ECO:0000259" key="3">
    <source>
        <dbReference type="Pfam" id="PF00501"/>
    </source>
</evidence>
<evidence type="ECO:0000313" key="6">
    <source>
        <dbReference type="Proteomes" id="UP000252174"/>
    </source>
</evidence>
<evidence type="ECO:0000259" key="4">
    <source>
        <dbReference type="Pfam" id="PF13193"/>
    </source>
</evidence>
<dbReference type="GO" id="GO:0031956">
    <property type="term" value="F:medium-chain fatty acid-CoA ligase activity"/>
    <property type="evidence" value="ECO:0007669"/>
    <property type="project" value="TreeGrafter"/>
</dbReference>
<dbReference type="EMBL" id="QPJU01000005">
    <property type="protein sequence ID" value="RCX09420.1"/>
    <property type="molecule type" value="Genomic_DNA"/>
</dbReference>
<reference evidence="5 6" key="1">
    <citation type="submission" date="2018-07" db="EMBL/GenBank/DDBJ databases">
        <title>Genomic Encyclopedia of Type Strains, Phase IV (KMG-IV): sequencing the most valuable type-strain genomes for metagenomic binning, comparative biology and taxonomic classification.</title>
        <authorList>
            <person name="Goeker M."/>
        </authorList>
    </citation>
    <scope>NUCLEOTIDE SEQUENCE [LARGE SCALE GENOMIC DNA]</scope>
    <source>
        <strain evidence="5 6">DSM 100911</strain>
    </source>
</reference>
<comment type="caution">
    <text evidence="5">The sequence shown here is derived from an EMBL/GenBank/DDBJ whole genome shotgun (WGS) entry which is preliminary data.</text>
</comment>
<name>A0A369AJ77_9BURK</name>
<keyword evidence="2" id="KW-0436">Ligase</keyword>
<dbReference type="Pfam" id="PF00501">
    <property type="entry name" value="AMP-binding"/>
    <property type="match status" value="1"/>
</dbReference>
<dbReference type="GO" id="GO:0006631">
    <property type="term" value="P:fatty acid metabolic process"/>
    <property type="evidence" value="ECO:0007669"/>
    <property type="project" value="TreeGrafter"/>
</dbReference>
<dbReference type="AlphaFoldDB" id="A0A369AJ77"/>
<dbReference type="Proteomes" id="UP000252174">
    <property type="component" value="Unassembled WGS sequence"/>
</dbReference>
<keyword evidence="6" id="KW-1185">Reference proteome</keyword>
<dbReference type="OrthoDB" id="5483897at2"/>